<protein>
    <submittedName>
        <fullName evidence="6">Response regulator</fullName>
    </submittedName>
</protein>
<evidence type="ECO:0000259" key="4">
    <source>
        <dbReference type="PROSITE" id="PS50043"/>
    </source>
</evidence>
<dbReference type="PANTHER" id="PTHR43214">
    <property type="entry name" value="TWO-COMPONENT RESPONSE REGULATOR"/>
    <property type="match status" value="1"/>
</dbReference>
<dbReference type="InterPro" id="IPR016032">
    <property type="entry name" value="Sig_transdc_resp-reg_C-effctor"/>
</dbReference>
<keyword evidence="7" id="KW-1185">Reference proteome</keyword>
<dbReference type="SMART" id="SM00448">
    <property type="entry name" value="REC"/>
    <property type="match status" value="1"/>
</dbReference>
<organism evidence="6 7">
    <name type="scientific">Phnomibacter ginsenosidimutans</name>
    <dbReference type="NCBI Taxonomy" id="2676868"/>
    <lineage>
        <taxon>Bacteria</taxon>
        <taxon>Pseudomonadati</taxon>
        <taxon>Bacteroidota</taxon>
        <taxon>Chitinophagia</taxon>
        <taxon>Chitinophagales</taxon>
        <taxon>Chitinophagaceae</taxon>
        <taxon>Phnomibacter</taxon>
    </lineage>
</organism>
<evidence type="ECO:0000256" key="3">
    <source>
        <dbReference type="PROSITE-ProRule" id="PRU00169"/>
    </source>
</evidence>
<dbReference type="InterPro" id="IPR000792">
    <property type="entry name" value="Tscrpt_reg_LuxR_C"/>
</dbReference>
<reference evidence="6 7" key="1">
    <citation type="submission" date="2019-11" db="EMBL/GenBank/DDBJ databases">
        <authorList>
            <person name="Im W.T."/>
        </authorList>
    </citation>
    <scope>NUCLEOTIDE SEQUENCE [LARGE SCALE GENOMIC DNA]</scope>
    <source>
        <strain evidence="6 7">SB-02</strain>
    </source>
</reference>
<feature type="modified residue" description="4-aspartylphosphate" evidence="3">
    <location>
        <position position="55"/>
    </location>
</feature>
<dbReference type="GO" id="GO:0003677">
    <property type="term" value="F:DNA binding"/>
    <property type="evidence" value="ECO:0007669"/>
    <property type="project" value="UniProtKB-KW"/>
</dbReference>
<dbReference type="Pfam" id="PF00072">
    <property type="entry name" value="Response_reg"/>
    <property type="match status" value="1"/>
</dbReference>
<dbReference type="Pfam" id="PF00196">
    <property type="entry name" value="GerE"/>
    <property type="match status" value="1"/>
</dbReference>
<evidence type="ECO:0000313" key="6">
    <source>
        <dbReference type="EMBL" id="QGW29661.1"/>
    </source>
</evidence>
<accession>A0A6I6H5S3</accession>
<dbReference type="KEGG" id="fls:GLV81_17435"/>
<dbReference type="CDD" id="cd06170">
    <property type="entry name" value="LuxR_C_like"/>
    <property type="match status" value="1"/>
</dbReference>
<dbReference type="AlphaFoldDB" id="A0A6I6H5S3"/>
<dbReference type="SMART" id="SM00421">
    <property type="entry name" value="HTH_LUXR"/>
    <property type="match status" value="1"/>
</dbReference>
<dbReference type="RefSeq" id="WP_157480077.1">
    <property type="nucleotide sequence ID" value="NZ_CP046566.1"/>
</dbReference>
<evidence type="ECO:0000313" key="7">
    <source>
        <dbReference type="Proteomes" id="UP000426027"/>
    </source>
</evidence>
<name>A0A6I6H5S3_9BACT</name>
<dbReference type="Proteomes" id="UP000426027">
    <property type="component" value="Chromosome"/>
</dbReference>
<dbReference type="GO" id="GO:0006355">
    <property type="term" value="P:regulation of DNA-templated transcription"/>
    <property type="evidence" value="ECO:0007669"/>
    <property type="project" value="InterPro"/>
</dbReference>
<dbReference type="CDD" id="cd17535">
    <property type="entry name" value="REC_NarL-like"/>
    <property type="match status" value="1"/>
</dbReference>
<dbReference type="InterPro" id="IPR058245">
    <property type="entry name" value="NreC/VraR/RcsB-like_REC"/>
</dbReference>
<evidence type="ECO:0000259" key="5">
    <source>
        <dbReference type="PROSITE" id="PS50110"/>
    </source>
</evidence>
<dbReference type="PROSITE" id="PS50110">
    <property type="entry name" value="RESPONSE_REGULATORY"/>
    <property type="match status" value="1"/>
</dbReference>
<dbReference type="SUPFAM" id="SSF52172">
    <property type="entry name" value="CheY-like"/>
    <property type="match status" value="1"/>
</dbReference>
<dbReference type="InterPro" id="IPR011006">
    <property type="entry name" value="CheY-like_superfamily"/>
</dbReference>
<dbReference type="SUPFAM" id="SSF46894">
    <property type="entry name" value="C-terminal effector domain of the bipartite response regulators"/>
    <property type="match status" value="1"/>
</dbReference>
<feature type="domain" description="Response regulatory" evidence="5">
    <location>
        <begin position="4"/>
        <end position="120"/>
    </location>
</feature>
<proteinExistence type="predicted"/>
<feature type="domain" description="HTH luxR-type" evidence="4">
    <location>
        <begin position="138"/>
        <end position="203"/>
    </location>
</feature>
<dbReference type="InterPro" id="IPR039420">
    <property type="entry name" value="WalR-like"/>
</dbReference>
<dbReference type="Gene3D" id="3.40.50.2300">
    <property type="match status" value="1"/>
</dbReference>
<dbReference type="PROSITE" id="PS00622">
    <property type="entry name" value="HTH_LUXR_1"/>
    <property type="match status" value="1"/>
</dbReference>
<gene>
    <name evidence="6" type="ORF">GLV81_17435</name>
</gene>
<sequence length="205" mass="22580">MATTVFIVDDHYMVVEGIRSLLQAEQGIEWMGHASNANSCLAFLQSRQPDVILMDINLPDISGIELCKEVKQKYPHVFILGLSTFNQLSFIEKMMDNGASGYLLKNAGSDEIVAAINEVMHGRKYLSAEAAGVVRHAANAGNTLLTRREKEVLQLIAEGLTNQEIADRLFVSVSTVDTHRKNLLQKLAAKNTAALVKIAMDQQLL</sequence>
<dbReference type="InterPro" id="IPR001789">
    <property type="entry name" value="Sig_transdc_resp-reg_receiver"/>
</dbReference>
<dbReference type="PANTHER" id="PTHR43214:SF43">
    <property type="entry name" value="TWO-COMPONENT RESPONSE REGULATOR"/>
    <property type="match status" value="1"/>
</dbReference>
<keyword evidence="2" id="KW-0238">DNA-binding</keyword>
<dbReference type="GO" id="GO:0000160">
    <property type="term" value="P:phosphorelay signal transduction system"/>
    <property type="evidence" value="ECO:0007669"/>
    <property type="project" value="InterPro"/>
</dbReference>
<dbReference type="PRINTS" id="PR00038">
    <property type="entry name" value="HTHLUXR"/>
</dbReference>
<dbReference type="EMBL" id="CP046566">
    <property type="protein sequence ID" value="QGW29661.1"/>
    <property type="molecule type" value="Genomic_DNA"/>
</dbReference>
<dbReference type="PROSITE" id="PS50043">
    <property type="entry name" value="HTH_LUXR_2"/>
    <property type="match status" value="1"/>
</dbReference>
<keyword evidence="1 3" id="KW-0597">Phosphoprotein</keyword>
<evidence type="ECO:0000256" key="1">
    <source>
        <dbReference type="ARBA" id="ARBA00022553"/>
    </source>
</evidence>
<evidence type="ECO:0000256" key="2">
    <source>
        <dbReference type="ARBA" id="ARBA00023125"/>
    </source>
</evidence>